<dbReference type="PIRSF" id="PIRSF033490">
    <property type="entry name" value="MazF"/>
    <property type="match status" value="1"/>
</dbReference>
<dbReference type="EC" id="3.1.-.-" evidence="1"/>
<comment type="similarity">
    <text evidence="1">Belongs to the PemK/MazF family.</text>
</comment>
<keyword evidence="1" id="KW-0540">Nuclease</keyword>
<dbReference type="InterPro" id="IPR011067">
    <property type="entry name" value="Plasmid_toxin/cell-grow_inhib"/>
</dbReference>
<keyword evidence="1" id="KW-0255">Endonuclease</keyword>
<dbReference type="PANTHER" id="PTHR33988:SF2">
    <property type="entry name" value="ENDORIBONUCLEASE MAZF"/>
    <property type="match status" value="1"/>
</dbReference>
<dbReference type="Pfam" id="PF02452">
    <property type="entry name" value="PemK_toxin"/>
    <property type="match status" value="1"/>
</dbReference>
<comment type="caution">
    <text evidence="2">The sequence shown here is derived from an EMBL/GenBank/DDBJ whole genome shotgun (WGS) entry which is preliminary data.</text>
</comment>
<comment type="function">
    <text evidence="1">Toxic component of a type II toxin-antitoxin (TA) system.</text>
</comment>
<dbReference type="AlphaFoldDB" id="A0A7C3ILE9"/>
<dbReference type="GO" id="GO:0016787">
    <property type="term" value="F:hydrolase activity"/>
    <property type="evidence" value="ECO:0007669"/>
    <property type="project" value="UniProtKB-KW"/>
</dbReference>
<dbReference type="GO" id="GO:0003677">
    <property type="term" value="F:DNA binding"/>
    <property type="evidence" value="ECO:0007669"/>
    <property type="project" value="InterPro"/>
</dbReference>
<sequence length="113" mass="12651">MTRGEIWWADFGIPFGSEPGFHRPVLIIQDDSFNRSNINTVIVIPFTTNTILADSPGNVYVEKIESGLSKDSVLVVSQISVLDKTRLVSLENKLHYSFMEEVEEGIKLILGLI</sequence>
<proteinExistence type="inferred from homology"/>
<name>A0A7C3ILE9_9SPIR</name>
<evidence type="ECO:0000313" key="2">
    <source>
        <dbReference type="EMBL" id="HFH30145.1"/>
    </source>
</evidence>
<keyword evidence="1" id="KW-0378">Hydrolase</keyword>
<protein>
    <recommendedName>
        <fullName evidence="1">mRNA interferase</fullName>
        <ecNumber evidence="1">3.1.-.-</ecNumber>
    </recommendedName>
</protein>
<dbReference type="GO" id="GO:0004521">
    <property type="term" value="F:RNA endonuclease activity"/>
    <property type="evidence" value="ECO:0007669"/>
    <property type="project" value="TreeGrafter"/>
</dbReference>
<accession>A0A7C3ILE9</accession>
<organism evidence="2">
    <name type="scientific">Gracilinema caldarium</name>
    <dbReference type="NCBI Taxonomy" id="215591"/>
    <lineage>
        <taxon>Bacteria</taxon>
        <taxon>Pseudomonadati</taxon>
        <taxon>Spirochaetota</taxon>
        <taxon>Spirochaetia</taxon>
        <taxon>Spirochaetales</taxon>
        <taxon>Breznakiellaceae</taxon>
        <taxon>Gracilinema</taxon>
    </lineage>
</organism>
<dbReference type="SUPFAM" id="SSF50118">
    <property type="entry name" value="Cell growth inhibitor/plasmid maintenance toxic component"/>
    <property type="match status" value="1"/>
</dbReference>
<dbReference type="GO" id="GO:0016075">
    <property type="term" value="P:rRNA catabolic process"/>
    <property type="evidence" value="ECO:0007669"/>
    <property type="project" value="TreeGrafter"/>
</dbReference>
<evidence type="ECO:0000256" key="1">
    <source>
        <dbReference type="PIRNR" id="PIRNR033490"/>
    </source>
</evidence>
<dbReference type="PANTHER" id="PTHR33988">
    <property type="entry name" value="ENDORIBONUCLEASE MAZF-RELATED"/>
    <property type="match status" value="1"/>
</dbReference>
<dbReference type="EMBL" id="DSVL01000358">
    <property type="protein sequence ID" value="HFH30145.1"/>
    <property type="molecule type" value="Genomic_DNA"/>
</dbReference>
<dbReference type="InterPro" id="IPR003477">
    <property type="entry name" value="PemK-like"/>
</dbReference>
<dbReference type="GO" id="GO:0006402">
    <property type="term" value="P:mRNA catabolic process"/>
    <property type="evidence" value="ECO:0007669"/>
    <property type="project" value="TreeGrafter"/>
</dbReference>
<gene>
    <name evidence="2" type="ORF">ENS59_11680</name>
</gene>
<reference evidence="2" key="1">
    <citation type="journal article" date="2020" name="mSystems">
        <title>Genome- and Community-Level Interaction Insights into Carbon Utilization and Element Cycling Functions of Hydrothermarchaeota in Hydrothermal Sediment.</title>
        <authorList>
            <person name="Zhou Z."/>
            <person name="Liu Y."/>
            <person name="Xu W."/>
            <person name="Pan J."/>
            <person name="Luo Z.H."/>
            <person name="Li M."/>
        </authorList>
    </citation>
    <scope>NUCLEOTIDE SEQUENCE [LARGE SCALE GENOMIC DNA]</scope>
    <source>
        <strain evidence="2">SpSt-503</strain>
    </source>
</reference>
<dbReference type="Gene3D" id="2.30.30.110">
    <property type="match status" value="1"/>
</dbReference>